<keyword evidence="1" id="KW-0472">Membrane</keyword>
<accession>A0A2M7B7X7</accession>
<dbReference type="AlphaFoldDB" id="A0A2M7B7X7"/>
<evidence type="ECO:0000313" key="2">
    <source>
        <dbReference type="EMBL" id="PIU99237.1"/>
    </source>
</evidence>
<feature type="transmembrane region" description="Helical" evidence="1">
    <location>
        <begin position="44"/>
        <end position="70"/>
    </location>
</feature>
<sequence>MENEETEKQNEQKISLPEIILMTLICGGTDVFEIFATLASGTVILAAIFVSLNWMLDIFCWLSLLIWLIMKRIKGVWVLSGNALEMIPGLDVLPLRTITLWLTIFLINRPIKIPGAEKAIQATIKVAEKAGKVAK</sequence>
<evidence type="ECO:0000256" key="1">
    <source>
        <dbReference type="SAM" id="Phobius"/>
    </source>
</evidence>
<evidence type="ECO:0000313" key="3">
    <source>
        <dbReference type="Proteomes" id="UP000230131"/>
    </source>
</evidence>
<dbReference type="Proteomes" id="UP000230131">
    <property type="component" value="Unassembled WGS sequence"/>
</dbReference>
<proteinExistence type="predicted"/>
<dbReference type="EMBL" id="PEVH01000026">
    <property type="protein sequence ID" value="PIU99237.1"/>
    <property type="molecule type" value="Genomic_DNA"/>
</dbReference>
<reference evidence="3" key="1">
    <citation type="submission" date="2017-09" db="EMBL/GenBank/DDBJ databases">
        <title>Depth-based differentiation of microbial function through sediment-hosted aquifers and enrichment of novel symbionts in the deep terrestrial subsurface.</title>
        <authorList>
            <person name="Probst A.J."/>
            <person name="Ladd B."/>
            <person name="Jarett J.K."/>
            <person name="Geller-Mcgrath D.E."/>
            <person name="Sieber C.M.K."/>
            <person name="Emerson J.B."/>
            <person name="Anantharaman K."/>
            <person name="Thomas B.C."/>
            <person name="Malmstrom R."/>
            <person name="Stieglmeier M."/>
            <person name="Klingl A."/>
            <person name="Woyke T."/>
            <person name="Ryan C.M."/>
            <person name="Banfield J.F."/>
        </authorList>
    </citation>
    <scope>NUCLEOTIDE SEQUENCE [LARGE SCALE GENOMIC DNA]</scope>
</reference>
<organism evidence="2 3">
    <name type="scientific">Candidatus Wolfebacteria bacterium CG03_land_8_20_14_0_80_36_15</name>
    <dbReference type="NCBI Taxonomy" id="1975067"/>
    <lineage>
        <taxon>Bacteria</taxon>
        <taxon>Candidatus Wolfeibacteriota</taxon>
    </lineage>
</organism>
<name>A0A2M7B7X7_9BACT</name>
<comment type="caution">
    <text evidence="2">The sequence shown here is derived from an EMBL/GenBank/DDBJ whole genome shotgun (WGS) entry which is preliminary data.</text>
</comment>
<gene>
    <name evidence="2" type="ORF">COS59_00855</name>
</gene>
<keyword evidence="1" id="KW-1133">Transmembrane helix</keyword>
<protein>
    <submittedName>
        <fullName evidence="2">Uncharacterized protein</fullName>
    </submittedName>
</protein>
<feature type="transmembrane region" description="Helical" evidence="1">
    <location>
        <begin position="20"/>
        <end position="38"/>
    </location>
</feature>
<keyword evidence="1" id="KW-0812">Transmembrane</keyword>